<dbReference type="Proteomes" id="UP000620064">
    <property type="component" value="Unassembled WGS sequence"/>
</dbReference>
<evidence type="ECO:0000256" key="2">
    <source>
        <dbReference type="SAM" id="Coils"/>
    </source>
</evidence>
<comment type="similarity">
    <text evidence="1">Belongs to the outer membrane factor (OMF) (TC 1.B.17) family.</text>
</comment>
<keyword evidence="2" id="KW-0175">Coiled coil</keyword>
<dbReference type="InterPro" id="IPR003423">
    <property type="entry name" value="OMP_efflux"/>
</dbReference>
<reference evidence="4" key="1">
    <citation type="journal article" date="2019" name="Int. J. Syst. Evol. Microbiol.">
        <title>The Global Catalogue of Microorganisms (GCM) 10K type strain sequencing project: providing services to taxonomists for standard genome sequencing and annotation.</title>
        <authorList>
            <consortium name="The Broad Institute Genomics Platform"/>
            <consortium name="The Broad Institute Genome Sequencing Center for Infectious Disease"/>
            <person name="Wu L."/>
            <person name="Ma J."/>
        </authorList>
    </citation>
    <scope>NUCLEOTIDE SEQUENCE [LARGE SCALE GENOMIC DNA]</scope>
    <source>
        <strain evidence="4">CGMCC 1.7656</strain>
    </source>
</reference>
<keyword evidence="4" id="KW-1185">Reference proteome</keyword>
<evidence type="ECO:0000313" key="4">
    <source>
        <dbReference type="Proteomes" id="UP000620064"/>
    </source>
</evidence>
<dbReference type="InterPro" id="IPR010131">
    <property type="entry name" value="MdtP/NodT-like"/>
</dbReference>
<feature type="coiled-coil region" evidence="2">
    <location>
        <begin position="322"/>
        <end position="349"/>
    </location>
</feature>
<dbReference type="Gene3D" id="1.20.1600.10">
    <property type="entry name" value="Outer membrane efflux proteins (OEP)"/>
    <property type="match status" value="1"/>
</dbReference>
<dbReference type="PANTHER" id="PTHR30203">
    <property type="entry name" value="OUTER MEMBRANE CATION EFFLUX PROTEIN"/>
    <property type="match status" value="1"/>
</dbReference>
<gene>
    <name evidence="3" type="ORF">GCM10010992_07740</name>
</gene>
<sequence length="402" mass="46932">MQNSPEVQQSIINVNKNQRQINAAKGYLLPSVNAGLNHSYSFGSTINPNSNQREALNVQYDQFYAQANAELLNWKNYLNISLTKINKESSEYRLKSIQNEVKLSVIGLFFQYMKDKSWFDVLQPQISGMKEQIARTEKEVEIGNRPKSDVYDIKANFGTIQEQWISAQNQMNISKINLLAALNINKDSLDFETDQKLNTDFNFINSQDLIEKLVKKNPVYQENRRNLDYAEKKIKWAKSDYLPTISGQYQWSSFYSKNLKESINTAFSEQFNQNKNSQVSLGLNVPLFQKFQVKNAVELAKLDQQYTVFENQKKLNEIYKTLNIIAEQYENALEKNKILQQNFENQKLSFERSEEKYKEGLIDAYTFFLVRNNWLQANFNLNSSQFEVMQQNALIKVFDESN</sequence>
<evidence type="ECO:0000313" key="3">
    <source>
        <dbReference type="EMBL" id="GGP02601.1"/>
    </source>
</evidence>
<name>A0ABQ2NGC3_9FLAO</name>
<accession>A0ABQ2NGC3</accession>
<organism evidence="3 4">
    <name type="scientific">Cloacibacterium rupense</name>
    <dbReference type="NCBI Taxonomy" id="517423"/>
    <lineage>
        <taxon>Bacteria</taxon>
        <taxon>Pseudomonadati</taxon>
        <taxon>Bacteroidota</taxon>
        <taxon>Flavobacteriia</taxon>
        <taxon>Flavobacteriales</taxon>
        <taxon>Weeksellaceae</taxon>
    </lineage>
</organism>
<dbReference type="Pfam" id="PF02321">
    <property type="entry name" value="OEP"/>
    <property type="match status" value="2"/>
</dbReference>
<proteinExistence type="inferred from homology"/>
<comment type="caution">
    <text evidence="3">The sequence shown here is derived from an EMBL/GenBank/DDBJ whole genome shotgun (WGS) entry which is preliminary data.</text>
</comment>
<evidence type="ECO:0000256" key="1">
    <source>
        <dbReference type="ARBA" id="ARBA00007613"/>
    </source>
</evidence>
<dbReference type="SUPFAM" id="SSF56954">
    <property type="entry name" value="Outer membrane efflux proteins (OEP)"/>
    <property type="match status" value="1"/>
</dbReference>
<protein>
    <submittedName>
        <fullName evidence="3">Transporter</fullName>
    </submittedName>
</protein>
<dbReference type="EMBL" id="BMLV01000001">
    <property type="protein sequence ID" value="GGP02601.1"/>
    <property type="molecule type" value="Genomic_DNA"/>
</dbReference>